<dbReference type="Proteomes" id="UP000033636">
    <property type="component" value="Unassembled WGS sequence"/>
</dbReference>
<proteinExistence type="predicted"/>
<reference evidence="1" key="1">
    <citation type="submission" date="2024-07" db="EMBL/GenBank/DDBJ databases">
        <title>Metagenome and Metagenome-Assembled Genomes of Archaea from a hot spring from the geothermal field of Los Azufres, Mexico.</title>
        <authorList>
            <person name="Marin-Paredes R."/>
            <person name="Martinez-Romero E."/>
            <person name="Servin-Garciduenas L.E."/>
        </authorList>
    </citation>
    <scope>NUCLEOTIDE SEQUENCE</scope>
</reference>
<dbReference type="EMBL" id="JZWT02000023">
    <property type="protein sequence ID" value="MFB6491165.1"/>
    <property type="molecule type" value="Genomic_DNA"/>
</dbReference>
<accession>A0ACC6V2D6</accession>
<sequence>MGEAWLEEFVAGVEKLFGIRREEAKGFAEAMARGDEELVKSWLEKNGLSDEDFLVLSAMYVLYKAEEKVSEILEGLELRVDEAIALVGSLMAQLINGVGGEDKRAVLAQILLASALQIEDKELRDKIAGFARSLLG</sequence>
<name>A0ACC6V2D6_9CREN</name>
<protein>
    <submittedName>
        <fullName evidence="1">Uncharacterized protein</fullName>
    </submittedName>
</protein>
<evidence type="ECO:0000313" key="2">
    <source>
        <dbReference type="Proteomes" id="UP000033636"/>
    </source>
</evidence>
<organism evidence="1 2">
    <name type="scientific">Thermoproteus sp. AZ2</name>
    <dbReference type="NCBI Taxonomy" id="1609232"/>
    <lineage>
        <taxon>Archaea</taxon>
        <taxon>Thermoproteota</taxon>
        <taxon>Thermoprotei</taxon>
        <taxon>Thermoproteales</taxon>
        <taxon>Thermoproteaceae</taxon>
        <taxon>Thermoproteus</taxon>
    </lineage>
</organism>
<evidence type="ECO:0000313" key="1">
    <source>
        <dbReference type="EMBL" id="MFB6491165.1"/>
    </source>
</evidence>
<comment type="caution">
    <text evidence="1">The sequence shown here is derived from an EMBL/GenBank/DDBJ whole genome shotgun (WGS) entry which is preliminary data.</text>
</comment>
<gene>
    <name evidence="1" type="ORF">TU35_008035</name>
</gene>